<dbReference type="InterPro" id="IPR020051">
    <property type="entry name" value="SagB-type_dehydrogenase"/>
</dbReference>
<proteinExistence type="predicted"/>
<dbReference type="SMR" id="A0A2X3D7J7"/>
<dbReference type="NCBIfam" id="TIGR03605">
    <property type="entry name" value="antibiot_sagB"/>
    <property type="match status" value="1"/>
</dbReference>
<dbReference type="Proteomes" id="UP000254103">
    <property type="component" value="Unassembled WGS sequence"/>
</dbReference>
<accession>A0A2X3D7J7</accession>
<dbReference type="InterPro" id="IPR052544">
    <property type="entry name" value="Bacteriocin_Proc_Enz"/>
</dbReference>
<name>A0A2X3D7J7_KLEPN</name>
<dbReference type="Gene3D" id="3.40.109.10">
    <property type="entry name" value="NADH Oxidase"/>
    <property type="match status" value="1"/>
</dbReference>
<dbReference type="CDD" id="cd02142">
    <property type="entry name" value="McbC_SagB-like_oxidoreductase"/>
    <property type="match status" value="1"/>
</dbReference>
<dbReference type="PANTHER" id="PTHR43745">
    <property type="entry name" value="NITROREDUCTASE MJ1384-RELATED"/>
    <property type="match status" value="1"/>
</dbReference>
<dbReference type="PANTHER" id="PTHR43745:SF2">
    <property type="entry name" value="NITROREDUCTASE MJ1384-RELATED"/>
    <property type="match status" value="1"/>
</dbReference>
<sequence length="259" mass="29718">MHDYLLSMVGDYIDESIKNDIDEFYVKTFNRYTAKNKPFPVVKTFLNDGNIIALEKTEHEFSVSKIEVSYTKNEDDVFRLPSAKRFKIYPALEKKLFEKIIVDSFGSSEIDNTIVFPYPSGGALYSGQVVVYIKNVAGYDAGAYHYLQISNQLEKLNNLDNDLINESLFINKESSLINYDFFILYGSLLDKHICKYGYRGFRLAMLEIGSMYKNLEFFAQKESLKNRVWGGFNDEALTVSLGLDPRAFVPVICQIVGRE</sequence>
<protein>
    <submittedName>
        <fullName evidence="1">SagB-type dehydrogenase domain</fullName>
    </submittedName>
</protein>
<evidence type="ECO:0000313" key="3">
    <source>
        <dbReference type="Proteomes" id="UP000250675"/>
    </source>
</evidence>
<dbReference type="EMBL" id="UASO01000004">
    <property type="protein sequence ID" value="SQC20564.1"/>
    <property type="molecule type" value="Genomic_DNA"/>
</dbReference>
<dbReference type="Proteomes" id="UP000250675">
    <property type="component" value="Unassembled WGS sequence"/>
</dbReference>
<dbReference type="InterPro" id="IPR000415">
    <property type="entry name" value="Nitroreductase-like"/>
</dbReference>
<evidence type="ECO:0000313" key="1">
    <source>
        <dbReference type="EMBL" id="SQC20564.1"/>
    </source>
</evidence>
<dbReference type="AlphaFoldDB" id="A0A2X3D7J7"/>
<reference evidence="3 4" key="1">
    <citation type="submission" date="2018-06" db="EMBL/GenBank/DDBJ databases">
        <authorList>
            <consortium name="Pathogen Informatics"/>
            <person name="Doyle S."/>
        </authorList>
    </citation>
    <scope>NUCLEOTIDE SEQUENCE [LARGE SCALE GENOMIC DNA]</scope>
    <source>
        <strain evidence="2 4">NCTC5052</strain>
        <strain evidence="1 3">NCTC9645</strain>
    </source>
</reference>
<evidence type="ECO:0000313" key="2">
    <source>
        <dbReference type="EMBL" id="STT96832.1"/>
    </source>
</evidence>
<evidence type="ECO:0000313" key="4">
    <source>
        <dbReference type="Proteomes" id="UP000254103"/>
    </source>
</evidence>
<gene>
    <name evidence="2" type="ORF">NCTC5052_05393</name>
    <name evidence="1" type="ORF">NCTC9645_01651</name>
</gene>
<organism evidence="1 3">
    <name type="scientific">Klebsiella pneumoniae</name>
    <dbReference type="NCBI Taxonomy" id="573"/>
    <lineage>
        <taxon>Bacteria</taxon>
        <taxon>Pseudomonadati</taxon>
        <taxon>Pseudomonadota</taxon>
        <taxon>Gammaproteobacteria</taxon>
        <taxon>Enterobacterales</taxon>
        <taxon>Enterobacteriaceae</taxon>
        <taxon>Klebsiella/Raoultella group</taxon>
        <taxon>Klebsiella</taxon>
        <taxon>Klebsiella pneumoniae complex</taxon>
    </lineage>
</organism>
<dbReference type="EMBL" id="UGLJ01000002">
    <property type="protein sequence ID" value="STT96832.1"/>
    <property type="molecule type" value="Genomic_DNA"/>
</dbReference>
<dbReference type="GO" id="GO:0016491">
    <property type="term" value="F:oxidoreductase activity"/>
    <property type="evidence" value="ECO:0007669"/>
    <property type="project" value="InterPro"/>
</dbReference>